<accession>A0A918N1L2</accession>
<comment type="caution">
    <text evidence="1">The sequence shown here is derived from an EMBL/GenBank/DDBJ whole genome shotgun (WGS) entry which is preliminary data.</text>
</comment>
<dbReference type="PROSITE" id="PS51257">
    <property type="entry name" value="PROKAR_LIPOPROTEIN"/>
    <property type="match status" value="1"/>
</dbReference>
<dbReference type="RefSeq" id="WP_155837783.1">
    <property type="nucleotide sequence ID" value="NZ_BMWS01000001.1"/>
</dbReference>
<evidence type="ECO:0000313" key="1">
    <source>
        <dbReference type="EMBL" id="GGX03462.1"/>
    </source>
</evidence>
<dbReference type="Proteomes" id="UP000601108">
    <property type="component" value="Unassembled WGS sequence"/>
</dbReference>
<sequence>MKKMKYFVYVLFLAIGCSEDDDTSLNSNLSGLQGEWSLANVTGGLIGINENFKKGMIIWVFNEETKTVKITNKNTNDVYDVLSSGTYTYSILVVNDSKELIIDDKNIGNFELTTNQFTIDDQFRDGFKVTFNR</sequence>
<evidence type="ECO:0000313" key="2">
    <source>
        <dbReference type="Proteomes" id="UP000601108"/>
    </source>
</evidence>
<organism evidence="1 2">
    <name type="scientific">Aquimarina muelleri</name>
    <dbReference type="NCBI Taxonomy" id="279356"/>
    <lineage>
        <taxon>Bacteria</taxon>
        <taxon>Pseudomonadati</taxon>
        <taxon>Bacteroidota</taxon>
        <taxon>Flavobacteriia</taxon>
        <taxon>Flavobacteriales</taxon>
        <taxon>Flavobacteriaceae</taxon>
        <taxon>Aquimarina</taxon>
    </lineage>
</organism>
<dbReference type="EMBL" id="BMWS01000001">
    <property type="protein sequence ID" value="GGX03462.1"/>
    <property type="molecule type" value="Genomic_DNA"/>
</dbReference>
<name>A0A918N1L2_9FLAO</name>
<dbReference type="AlphaFoldDB" id="A0A918N1L2"/>
<evidence type="ECO:0008006" key="3">
    <source>
        <dbReference type="Google" id="ProtNLM"/>
    </source>
</evidence>
<proteinExistence type="predicted"/>
<protein>
    <recommendedName>
        <fullName evidence="3">Lipocalin-like domain-containing protein</fullName>
    </recommendedName>
</protein>
<keyword evidence="2" id="KW-1185">Reference proteome</keyword>
<gene>
    <name evidence="1" type="ORF">GCM10007384_01510</name>
</gene>
<reference evidence="1 2" key="1">
    <citation type="journal article" date="2014" name="Int. J. Syst. Evol. Microbiol.">
        <title>Complete genome sequence of Corynebacterium casei LMG S-19264T (=DSM 44701T), isolated from a smear-ripened cheese.</title>
        <authorList>
            <consortium name="US DOE Joint Genome Institute (JGI-PGF)"/>
            <person name="Walter F."/>
            <person name="Albersmeier A."/>
            <person name="Kalinowski J."/>
            <person name="Ruckert C."/>
        </authorList>
    </citation>
    <scope>NUCLEOTIDE SEQUENCE [LARGE SCALE GENOMIC DNA]</scope>
    <source>
        <strain evidence="1 2">KCTC 12285</strain>
    </source>
</reference>